<dbReference type="AlphaFoldDB" id="A0A1Y3EHU5"/>
<gene>
    <name evidence="1" type="ORF">D917_02236</name>
</gene>
<dbReference type="EMBL" id="LVZM01012871">
    <property type="protein sequence ID" value="OUC44270.1"/>
    <property type="molecule type" value="Genomic_DNA"/>
</dbReference>
<protein>
    <submittedName>
        <fullName evidence="1">Uncharacterized protein</fullName>
    </submittedName>
</protein>
<name>A0A1Y3EHU5_9BILA</name>
<sequence length="35" mass="3851">MGMHKVRIVSLSTKAVSKQDGILKVPEETDCSEHP</sequence>
<evidence type="ECO:0000313" key="1">
    <source>
        <dbReference type="EMBL" id="OUC44270.1"/>
    </source>
</evidence>
<proteinExistence type="predicted"/>
<reference evidence="1 2" key="1">
    <citation type="submission" date="2015-04" db="EMBL/GenBank/DDBJ databases">
        <title>Draft genome of the roundworm Trichinella nativa.</title>
        <authorList>
            <person name="Mitreva M."/>
        </authorList>
    </citation>
    <scope>NUCLEOTIDE SEQUENCE [LARGE SCALE GENOMIC DNA]</scope>
    <source>
        <strain evidence="1 2">ISS45</strain>
    </source>
</reference>
<comment type="caution">
    <text evidence="1">The sequence shown here is derived from an EMBL/GenBank/DDBJ whole genome shotgun (WGS) entry which is preliminary data.</text>
</comment>
<organism evidence="1 2">
    <name type="scientific">Trichinella nativa</name>
    <dbReference type="NCBI Taxonomy" id="6335"/>
    <lineage>
        <taxon>Eukaryota</taxon>
        <taxon>Metazoa</taxon>
        <taxon>Ecdysozoa</taxon>
        <taxon>Nematoda</taxon>
        <taxon>Enoplea</taxon>
        <taxon>Dorylaimia</taxon>
        <taxon>Trichinellida</taxon>
        <taxon>Trichinellidae</taxon>
        <taxon>Trichinella</taxon>
    </lineage>
</organism>
<evidence type="ECO:0000313" key="2">
    <source>
        <dbReference type="Proteomes" id="UP000243006"/>
    </source>
</evidence>
<accession>A0A1Y3EHU5</accession>
<dbReference type="Proteomes" id="UP000243006">
    <property type="component" value="Unassembled WGS sequence"/>
</dbReference>